<organism evidence="6">
    <name type="scientific">hydrothermal vent metagenome</name>
    <dbReference type="NCBI Taxonomy" id="652676"/>
    <lineage>
        <taxon>unclassified sequences</taxon>
        <taxon>metagenomes</taxon>
        <taxon>ecological metagenomes</taxon>
    </lineage>
</organism>
<sequence>MKSMNRAIRLLFLGLVLIIFVGCEGSSAMEDVAPVAEKKYDLLIAQAEREPAPNLEFITFEGKKFNVKEYIGHPVVVNFWASWCGPCRLEAKIFERAYRKYSVSAGVVFVGVAVQDREEAARRFVKEFSITYPNGIDETGVIGGVYNIYAIPQTFVFDRNGRIAMVYVGAIVEDEIFDDVLGRLIKE</sequence>
<dbReference type="GO" id="GO:0030313">
    <property type="term" value="C:cell envelope"/>
    <property type="evidence" value="ECO:0007669"/>
    <property type="project" value="UniProtKB-SubCell"/>
</dbReference>
<dbReference type="EMBL" id="UOEA01000098">
    <property type="protein sequence ID" value="VAV85796.1"/>
    <property type="molecule type" value="Genomic_DNA"/>
</dbReference>
<dbReference type="CDD" id="cd02966">
    <property type="entry name" value="TlpA_like_family"/>
    <property type="match status" value="1"/>
</dbReference>
<dbReference type="Pfam" id="PF00578">
    <property type="entry name" value="AhpC-TSA"/>
    <property type="match status" value="1"/>
</dbReference>
<dbReference type="SUPFAM" id="SSF52833">
    <property type="entry name" value="Thioredoxin-like"/>
    <property type="match status" value="1"/>
</dbReference>
<dbReference type="InterPro" id="IPR050553">
    <property type="entry name" value="Thioredoxin_ResA/DsbE_sf"/>
</dbReference>
<accession>A0A3B0R9U4</accession>
<protein>
    <recommendedName>
        <fullName evidence="5">Thioredoxin domain-containing protein</fullName>
    </recommendedName>
</protein>
<dbReference type="AlphaFoldDB" id="A0A3B0R9U4"/>
<gene>
    <name evidence="6" type="ORF">MNBD_DELTA01-1982</name>
</gene>
<dbReference type="PANTHER" id="PTHR42852:SF6">
    <property type="entry name" value="THIOL:DISULFIDE INTERCHANGE PROTEIN DSBE"/>
    <property type="match status" value="1"/>
</dbReference>
<evidence type="ECO:0000259" key="5">
    <source>
        <dbReference type="PROSITE" id="PS51352"/>
    </source>
</evidence>
<dbReference type="InterPro" id="IPR000866">
    <property type="entry name" value="AhpC/TSA"/>
</dbReference>
<dbReference type="GO" id="GO:0016209">
    <property type="term" value="F:antioxidant activity"/>
    <property type="evidence" value="ECO:0007669"/>
    <property type="project" value="InterPro"/>
</dbReference>
<name>A0A3B0R9U4_9ZZZZ</name>
<keyword evidence="4" id="KW-0676">Redox-active center</keyword>
<dbReference type="GO" id="GO:0016491">
    <property type="term" value="F:oxidoreductase activity"/>
    <property type="evidence" value="ECO:0007669"/>
    <property type="project" value="InterPro"/>
</dbReference>
<dbReference type="PROSITE" id="PS51257">
    <property type="entry name" value="PROKAR_LIPOPROTEIN"/>
    <property type="match status" value="1"/>
</dbReference>
<evidence type="ECO:0000313" key="6">
    <source>
        <dbReference type="EMBL" id="VAV85796.1"/>
    </source>
</evidence>
<dbReference type="InterPro" id="IPR036249">
    <property type="entry name" value="Thioredoxin-like_sf"/>
</dbReference>
<evidence type="ECO:0000256" key="2">
    <source>
        <dbReference type="ARBA" id="ARBA00022748"/>
    </source>
</evidence>
<dbReference type="GO" id="GO:0017004">
    <property type="term" value="P:cytochrome complex assembly"/>
    <property type="evidence" value="ECO:0007669"/>
    <property type="project" value="UniProtKB-KW"/>
</dbReference>
<evidence type="ECO:0000256" key="1">
    <source>
        <dbReference type="ARBA" id="ARBA00004196"/>
    </source>
</evidence>
<reference evidence="6" key="1">
    <citation type="submission" date="2018-06" db="EMBL/GenBank/DDBJ databases">
        <authorList>
            <person name="Zhirakovskaya E."/>
        </authorList>
    </citation>
    <scope>NUCLEOTIDE SEQUENCE</scope>
</reference>
<evidence type="ECO:0000256" key="4">
    <source>
        <dbReference type="ARBA" id="ARBA00023284"/>
    </source>
</evidence>
<evidence type="ECO:0000256" key="3">
    <source>
        <dbReference type="ARBA" id="ARBA00023157"/>
    </source>
</evidence>
<dbReference type="PROSITE" id="PS51352">
    <property type="entry name" value="THIOREDOXIN_2"/>
    <property type="match status" value="1"/>
</dbReference>
<dbReference type="InterPro" id="IPR013766">
    <property type="entry name" value="Thioredoxin_domain"/>
</dbReference>
<keyword evidence="2" id="KW-0201">Cytochrome c-type biogenesis</keyword>
<comment type="subcellular location">
    <subcellularLocation>
        <location evidence="1">Cell envelope</location>
    </subcellularLocation>
</comment>
<dbReference type="PANTHER" id="PTHR42852">
    <property type="entry name" value="THIOL:DISULFIDE INTERCHANGE PROTEIN DSBE"/>
    <property type="match status" value="1"/>
</dbReference>
<feature type="domain" description="Thioredoxin" evidence="5">
    <location>
        <begin position="46"/>
        <end position="186"/>
    </location>
</feature>
<dbReference type="InterPro" id="IPR017937">
    <property type="entry name" value="Thioredoxin_CS"/>
</dbReference>
<dbReference type="PROSITE" id="PS00194">
    <property type="entry name" value="THIOREDOXIN_1"/>
    <property type="match status" value="1"/>
</dbReference>
<dbReference type="Gene3D" id="3.40.30.10">
    <property type="entry name" value="Glutaredoxin"/>
    <property type="match status" value="1"/>
</dbReference>
<keyword evidence="3" id="KW-1015">Disulfide bond</keyword>
<proteinExistence type="predicted"/>